<evidence type="ECO:0000256" key="10">
    <source>
        <dbReference type="SAM" id="Phobius"/>
    </source>
</evidence>
<keyword evidence="10" id="KW-1133">Transmembrane helix</keyword>
<dbReference type="InterPro" id="IPR019344">
    <property type="entry name" value="F1F0-ATPsyn_F_prd"/>
</dbReference>
<keyword evidence="4" id="KW-0138">CF(0)</keyword>
<sequence length="107" mass="12676">MGFGDYPKEYNPSVHGAYDPARYYGPQDTKFFDLKLGEVGAWFGRRQKTPQALAGAISRCWWRWQHNYVHPKRTGIAPFFQLAVGGMIFFYVLNYNRLKHHKNYKYH</sequence>
<evidence type="ECO:0000256" key="2">
    <source>
        <dbReference type="ARBA" id="ARBA00005895"/>
    </source>
</evidence>
<evidence type="ECO:0000256" key="9">
    <source>
        <dbReference type="ARBA" id="ARBA00023310"/>
    </source>
</evidence>
<keyword evidence="6" id="KW-0406">Ion transport</keyword>
<comment type="subcellular location">
    <subcellularLocation>
        <location evidence="1">Mitochondrion membrane</location>
    </subcellularLocation>
</comment>
<dbReference type="AlphaFoldDB" id="A0A6H5IGK7"/>
<organism evidence="11 12">
    <name type="scientific">Trichogramma brassicae</name>
    <dbReference type="NCBI Taxonomy" id="86971"/>
    <lineage>
        <taxon>Eukaryota</taxon>
        <taxon>Metazoa</taxon>
        <taxon>Ecdysozoa</taxon>
        <taxon>Arthropoda</taxon>
        <taxon>Hexapoda</taxon>
        <taxon>Insecta</taxon>
        <taxon>Pterygota</taxon>
        <taxon>Neoptera</taxon>
        <taxon>Endopterygota</taxon>
        <taxon>Hymenoptera</taxon>
        <taxon>Apocrita</taxon>
        <taxon>Proctotrupomorpha</taxon>
        <taxon>Chalcidoidea</taxon>
        <taxon>Trichogrammatidae</taxon>
        <taxon>Trichogramma</taxon>
    </lineage>
</organism>
<evidence type="ECO:0008006" key="13">
    <source>
        <dbReference type="Google" id="ProtNLM"/>
    </source>
</evidence>
<evidence type="ECO:0000313" key="11">
    <source>
        <dbReference type="EMBL" id="CAB0034550.1"/>
    </source>
</evidence>
<keyword evidence="10" id="KW-0812">Transmembrane</keyword>
<dbReference type="Pfam" id="PF10206">
    <property type="entry name" value="WRW"/>
    <property type="match status" value="1"/>
</dbReference>
<keyword evidence="7" id="KW-0496">Mitochondrion</keyword>
<keyword evidence="3" id="KW-0813">Transport</keyword>
<evidence type="ECO:0000256" key="1">
    <source>
        <dbReference type="ARBA" id="ARBA00004325"/>
    </source>
</evidence>
<evidence type="ECO:0000256" key="3">
    <source>
        <dbReference type="ARBA" id="ARBA00022448"/>
    </source>
</evidence>
<evidence type="ECO:0000256" key="6">
    <source>
        <dbReference type="ARBA" id="ARBA00023065"/>
    </source>
</evidence>
<accession>A0A6H5IGK7</accession>
<evidence type="ECO:0000256" key="5">
    <source>
        <dbReference type="ARBA" id="ARBA00022781"/>
    </source>
</evidence>
<evidence type="ECO:0000256" key="4">
    <source>
        <dbReference type="ARBA" id="ARBA00022547"/>
    </source>
</evidence>
<keyword evidence="12" id="KW-1185">Reference proteome</keyword>
<comment type="similarity">
    <text evidence="2">Belongs to the ATPase F chain family.</text>
</comment>
<dbReference type="Proteomes" id="UP000479190">
    <property type="component" value="Unassembled WGS sequence"/>
</dbReference>
<dbReference type="GO" id="GO:0042776">
    <property type="term" value="P:proton motive force-driven mitochondrial ATP synthesis"/>
    <property type="evidence" value="ECO:0007669"/>
    <property type="project" value="TreeGrafter"/>
</dbReference>
<protein>
    <recommendedName>
        <fullName evidence="13">ATP synthase subunit f, mitochondrial</fullName>
    </recommendedName>
</protein>
<keyword evidence="9" id="KW-0066">ATP synthesis</keyword>
<evidence type="ECO:0000313" key="12">
    <source>
        <dbReference type="Proteomes" id="UP000479190"/>
    </source>
</evidence>
<dbReference type="GO" id="GO:0031966">
    <property type="term" value="C:mitochondrial membrane"/>
    <property type="evidence" value="ECO:0007669"/>
    <property type="project" value="UniProtKB-SubCell"/>
</dbReference>
<dbReference type="PANTHER" id="PTHR13080:SF20">
    <property type="entry name" value="ATP SYNTHASE SUBUNIT F, MITOCHONDRIAL-RELATED"/>
    <property type="match status" value="1"/>
</dbReference>
<keyword evidence="5" id="KW-0375">Hydrogen ion transport</keyword>
<name>A0A6H5IGK7_9HYME</name>
<dbReference type="OrthoDB" id="8921675at2759"/>
<keyword evidence="8 10" id="KW-0472">Membrane</keyword>
<gene>
    <name evidence="11" type="ORF">TBRA_LOCUS6448</name>
</gene>
<reference evidence="11 12" key="1">
    <citation type="submission" date="2020-02" db="EMBL/GenBank/DDBJ databases">
        <authorList>
            <person name="Ferguson B K."/>
        </authorList>
    </citation>
    <scope>NUCLEOTIDE SEQUENCE [LARGE SCALE GENOMIC DNA]</scope>
</reference>
<feature type="transmembrane region" description="Helical" evidence="10">
    <location>
        <begin position="76"/>
        <end position="95"/>
    </location>
</feature>
<evidence type="ECO:0000256" key="8">
    <source>
        <dbReference type="ARBA" id="ARBA00023136"/>
    </source>
</evidence>
<evidence type="ECO:0000256" key="7">
    <source>
        <dbReference type="ARBA" id="ARBA00023128"/>
    </source>
</evidence>
<dbReference type="GO" id="GO:0045259">
    <property type="term" value="C:proton-transporting ATP synthase complex"/>
    <property type="evidence" value="ECO:0007669"/>
    <property type="project" value="UniProtKB-KW"/>
</dbReference>
<dbReference type="EMBL" id="CADCXV010000745">
    <property type="protein sequence ID" value="CAB0034550.1"/>
    <property type="molecule type" value="Genomic_DNA"/>
</dbReference>
<dbReference type="PANTHER" id="PTHR13080">
    <property type="entry name" value="ATP SYNTHASE F CHAIN, MITOCHONDRIAL-RELATED"/>
    <property type="match status" value="1"/>
</dbReference>
<dbReference type="GO" id="GO:0046933">
    <property type="term" value="F:proton-transporting ATP synthase activity, rotational mechanism"/>
    <property type="evidence" value="ECO:0007669"/>
    <property type="project" value="TreeGrafter"/>
</dbReference>
<proteinExistence type="inferred from homology"/>